<feature type="compositionally biased region" description="Low complexity" evidence="1">
    <location>
        <begin position="143"/>
        <end position="158"/>
    </location>
</feature>
<evidence type="ECO:0000313" key="4">
    <source>
        <dbReference type="Proteomes" id="UP000075885"/>
    </source>
</evidence>
<dbReference type="Proteomes" id="UP000075885">
    <property type="component" value="Unassembled WGS sequence"/>
</dbReference>
<accession>A0A182PSZ2</accession>
<name>A0A182PSZ2_9DIPT</name>
<dbReference type="VEuPathDB" id="VectorBase:AEPI010078"/>
<organism evidence="3 4">
    <name type="scientific">Anopheles epiroticus</name>
    <dbReference type="NCBI Taxonomy" id="199890"/>
    <lineage>
        <taxon>Eukaryota</taxon>
        <taxon>Metazoa</taxon>
        <taxon>Ecdysozoa</taxon>
        <taxon>Arthropoda</taxon>
        <taxon>Hexapoda</taxon>
        <taxon>Insecta</taxon>
        <taxon>Pterygota</taxon>
        <taxon>Neoptera</taxon>
        <taxon>Endopterygota</taxon>
        <taxon>Diptera</taxon>
        <taxon>Nematocera</taxon>
        <taxon>Culicoidea</taxon>
        <taxon>Culicidae</taxon>
        <taxon>Anophelinae</taxon>
        <taxon>Anopheles</taxon>
    </lineage>
</organism>
<dbReference type="AlphaFoldDB" id="A0A182PSZ2"/>
<feature type="chain" id="PRO_5008131847" description="UPAR/Ly6 domain-containing protein" evidence="2">
    <location>
        <begin position="27"/>
        <end position="198"/>
    </location>
</feature>
<feature type="region of interest" description="Disordered" evidence="1">
    <location>
        <begin position="142"/>
        <end position="172"/>
    </location>
</feature>
<keyword evidence="4" id="KW-1185">Reference proteome</keyword>
<evidence type="ECO:0000256" key="1">
    <source>
        <dbReference type="SAM" id="MobiDB-lite"/>
    </source>
</evidence>
<protein>
    <recommendedName>
        <fullName evidence="5">UPAR/Ly6 domain-containing protein</fullName>
    </recommendedName>
</protein>
<proteinExistence type="predicted"/>
<reference evidence="4" key="1">
    <citation type="submission" date="2013-03" db="EMBL/GenBank/DDBJ databases">
        <title>The Genome Sequence of Anopheles epiroticus epiroticus2.</title>
        <authorList>
            <consortium name="The Broad Institute Genomics Platform"/>
            <person name="Neafsey D.E."/>
            <person name="Howell P."/>
            <person name="Walker B."/>
            <person name="Young S.K."/>
            <person name="Zeng Q."/>
            <person name="Gargeya S."/>
            <person name="Fitzgerald M."/>
            <person name="Haas B."/>
            <person name="Abouelleil A."/>
            <person name="Allen A.W."/>
            <person name="Alvarado L."/>
            <person name="Arachchi H.M."/>
            <person name="Berlin A.M."/>
            <person name="Chapman S.B."/>
            <person name="Gainer-Dewar J."/>
            <person name="Goldberg J."/>
            <person name="Griggs A."/>
            <person name="Gujja S."/>
            <person name="Hansen M."/>
            <person name="Howarth C."/>
            <person name="Imamovic A."/>
            <person name="Ireland A."/>
            <person name="Larimer J."/>
            <person name="McCowan C."/>
            <person name="Murphy C."/>
            <person name="Pearson M."/>
            <person name="Poon T.W."/>
            <person name="Priest M."/>
            <person name="Roberts A."/>
            <person name="Saif S."/>
            <person name="Shea T."/>
            <person name="Sisk P."/>
            <person name="Sykes S."/>
            <person name="Wortman J."/>
            <person name="Nusbaum C."/>
            <person name="Birren B."/>
        </authorList>
    </citation>
    <scope>NUCLEOTIDE SEQUENCE [LARGE SCALE GENOMIC DNA]</scope>
    <source>
        <strain evidence="4">Epiroticus2</strain>
    </source>
</reference>
<sequence length="198" mass="21295">MIPTKSLISCAVFASVLLLVFQNGMALKCRNCLSSKSFDECEKMGGIVECNATIVNTNHETFKPENPTLPVGNWTEFKCYRFEVARLYPNNSDTGLRGYGRGCTFLQVNFCNGWSSSLNFTNCSTCTTDNCDENPSIIPTASPGVTTTTLPVTSTAPVNSSTPAPTSTKKPSNGANVLTLHNLSSLSFLGVLLLFAVQ</sequence>
<dbReference type="STRING" id="199890.A0A182PSZ2"/>
<evidence type="ECO:0000313" key="3">
    <source>
        <dbReference type="EnsemblMetazoa" id="AEPI010078-PA"/>
    </source>
</evidence>
<evidence type="ECO:0008006" key="5">
    <source>
        <dbReference type="Google" id="ProtNLM"/>
    </source>
</evidence>
<reference evidence="3" key="2">
    <citation type="submission" date="2020-05" db="UniProtKB">
        <authorList>
            <consortium name="EnsemblMetazoa"/>
        </authorList>
    </citation>
    <scope>IDENTIFICATION</scope>
    <source>
        <strain evidence="3">Epiroticus2</strain>
    </source>
</reference>
<feature type="signal peptide" evidence="2">
    <location>
        <begin position="1"/>
        <end position="26"/>
    </location>
</feature>
<evidence type="ECO:0000256" key="2">
    <source>
        <dbReference type="SAM" id="SignalP"/>
    </source>
</evidence>
<feature type="compositionally biased region" description="Polar residues" evidence="1">
    <location>
        <begin position="159"/>
        <end position="172"/>
    </location>
</feature>
<keyword evidence="2" id="KW-0732">Signal</keyword>
<dbReference type="EnsemblMetazoa" id="AEPI010078-RA">
    <property type="protein sequence ID" value="AEPI010078-PA"/>
    <property type="gene ID" value="AEPI010078"/>
</dbReference>